<dbReference type="SUPFAM" id="SSF48403">
    <property type="entry name" value="Ankyrin repeat"/>
    <property type="match status" value="1"/>
</dbReference>
<comment type="caution">
    <text evidence="3">The sequence shown here is derived from an EMBL/GenBank/DDBJ whole genome shotgun (WGS) entry which is preliminary data.</text>
</comment>
<keyword evidence="4" id="KW-1185">Reference proteome</keyword>
<feature type="repeat" description="ANK" evidence="1">
    <location>
        <begin position="878"/>
        <end position="912"/>
    </location>
</feature>
<proteinExistence type="predicted"/>
<dbReference type="Gene3D" id="1.25.40.20">
    <property type="entry name" value="Ankyrin repeat-containing domain"/>
    <property type="match status" value="1"/>
</dbReference>
<accession>A0AAE1ZET0</accession>
<feature type="compositionally biased region" description="Polar residues" evidence="2">
    <location>
        <begin position="156"/>
        <end position="165"/>
    </location>
</feature>
<feature type="compositionally biased region" description="Basic and acidic residues" evidence="2">
    <location>
        <begin position="143"/>
        <end position="155"/>
    </location>
</feature>
<dbReference type="Pfam" id="PF12796">
    <property type="entry name" value="Ank_2"/>
    <property type="match status" value="1"/>
</dbReference>
<dbReference type="AlphaFoldDB" id="A0AAE1ZET0"/>
<dbReference type="PROSITE" id="PS50297">
    <property type="entry name" value="ANK_REP_REGION"/>
    <property type="match status" value="2"/>
</dbReference>
<feature type="repeat" description="ANK" evidence="1">
    <location>
        <begin position="844"/>
        <end position="876"/>
    </location>
</feature>
<evidence type="ECO:0000256" key="1">
    <source>
        <dbReference type="PROSITE-ProRule" id="PRU00023"/>
    </source>
</evidence>
<organism evidence="3 4">
    <name type="scientific">Schistosoma mekongi</name>
    <name type="common">Parasitic worm</name>
    <dbReference type="NCBI Taxonomy" id="38744"/>
    <lineage>
        <taxon>Eukaryota</taxon>
        <taxon>Metazoa</taxon>
        <taxon>Spiralia</taxon>
        <taxon>Lophotrochozoa</taxon>
        <taxon>Platyhelminthes</taxon>
        <taxon>Trematoda</taxon>
        <taxon>Digenea</taxon>
        <taxon>Strigeidida</taxon>
        <taxon>Schistosomatoidea</taxon>
        <taxon>Schistosomatidae</taxon>
        <taxon>Schistosoma</taxon>
    </lineage>
</organism>
<dbReference type="EMBL" id="JALJAT010000002">
    <property type="protein sequence ID" value="KAK4472756.1"/>
    <property type="molecule type" value="Genomic_DNA"/>
</dbReference>
<feature type="compositionally biased region" description="Low complexity" evidence="2">
    <location>
        <begin position="720"/>
        <end position="730"/>
    </location>
</feature>
<dbReference type="PROSITE" id="PS50088">
    <property type="entry name" value="ANK_REPEAT"/>
    <property type="match status" value="2"/>
</dbReference>
<reference evidence="3" key="2">
    <citation type="journal article" date="2023" name="Infect Dis Poverty">
        <title>Chromosome-scale genome of the human blood fluke Schistosoma mekongi and its implications for public health.</title>
        <authorList>
            <person name="Zhou M."/>
            <person name="Xu L."/>
            <person name="Xu D."/>
            <person name="Chen W."/>
            <person name="Khan J."/>
            <person name="Hu Y."/>
            <person name="Huang H."/>
            <person name="Wei H."/>
            <person name="Zhang Y."/>
            <person name="Chusongsang P."/>
            <person name="Tanasarnprasert K."/>
            <person name="Hu X."/>
            <person name="Limpanont Y."/>
            <person name="Lv Z."/>
        </authorList>
    </citation>
    <scope>NUCLEOTIDE SEQUENCE</scope>
    <source>
        <strain evidence="3">LV_2022a</strain>
    </source>
</reference>
<dbReference type="InterPro" id="IPR052481">
    <property type="entry name" value="DZAN1"/>
</dbReference>
<protein>
    <recommendedName>
        <fullName evidence="5">Double zinc ribbon and ankyrin repeat-containing protein 1</fullName>
    </recommendedName>
</protein>
<evidence type="ECO:0000313" key="4">
    <source>
        <dbReference type="Proteomes" id="UP001292079"/>
    </source>
</evidence>
<evidence type="ECO:0000256" key="2">
    <source>
        <dbReference type="SAM" id="MobiDB-lite"/>
    </source>
</evidence>
<dbReference type="InterPro" id="IPR036770">
    <property type="entry name" value="Ankyrin_rpt-contain_sf"/>
</dbReference>
<keyword evidence="1" id="KW-0040">ANK repeat</keyword>
<dbReference type="SMART" id="SM00248">
    <property type="entry name" value="ANK"/>
    <property type="match status" value="2"/>
</dbReference>
<sequence>MSAGAVRAPLIIPLRSPDLGLHKSHLDTNTFLEITCDTPDIAIYFTVNGSRPTVAKNMKELQNTGTYKFRKPFTLPSGCHTVRAIAVSLVNGNESSMVTKTFDVVKAKSPHGNDKSEFVDDYGFLNELKSIDLRRQRQMSGTDRPETRESIHRLPENNNESVSKWSSEKNCRHIIRKSSKDQENQVDLKNDHLISADNQSNNKSVKSFLTHEYAELSSHMINKLQEKTDILRCPNCHYPRPVSGTQNFCFQCGVNLPMLSSPKYGTSALENIGVCPYCKAHVPLNLTRCLVCESLLQVQKCGQYPKECRLCTTCGTTNLIDAKSCIVCEARLPTGASSVILFDVQSGYESHPPLPYPQRHKNVRFSTCSYCHRENDLDARYCDWCGLEVPKRYPQFSNCSGELKLSDNNNTTNNNRQSFNSNSVDLIRDKSSFFTSHNSSSYSNQDKVTTQDGFIHCTKCDLPNPKEANYCSFCGLNLMPPPRCSSWFQMSNASSQNEFEINGNQSEKSILQNRYMQPVIANASTQTYGLFYPSSANLRRQDQLTHNRLSADIQVRERTPTLTAISPGRGFWRKQLDHIFAHLKLFTNNNSEFRASIGQPRFGKLLSADLCEASNEAKLTLIYSLPNGKQNTTILPNTTLSSKTLLDVDHDDNDNNNGGVAHFNNNYFNHIKENSCDSQNITHGNCVDQKSIDNKLSGHQSSTLFLTEADHKGSFRPTPNQRNVYNNNTNQSPSRSPCDVVDYRSKNNTNSFECEEEEKSKQIMQPSNKSTSSLRTSSNDKALISMQSSPNVQFGEVGVALLRNSKLSTADLNLLYTLSQPELDIHEIKRLLNEGANPNCINAAKETPLICAVRNGHVDAISILKESGANINATGTSLGNTALHEAVLRGMDGLELAKELLRYGANTKVENSRKETPHGLALHSNCEPLIRLFAFYLGQKHLEEFTRNDTKDRDDLKPNSSLDII</sequence>
<dbReference type="InterPro" id="IPR026876">
    <property type="entry name" value="Fn3_assoc_repeat"/>
</dbReference>
<dbReference type="Pfam" id="PF13287">
    <property type="entry name" value="Fn3_assoc"/>
    <property type="match status" value="1"/>
</dbReference>
<name>A0AAE1ZET0_SCHME</name>
<dbReference type="InterPro" id="IPR002110">
    <property type="entry name" value="Ankyrin_rpt"/>
</dbReference>
<feature type="region of interest" description="Disordered" evidence="2">
    <location>
        <begin position="136"/>
        <end position="165"/>
    </location>
</feature>
<feature type="region of interest" description="Disordered" evidence="2">
    <location>
        <begin position="710"/>
        <end position="776"/>
    </location>
</feature>
<dbReference type="Proteomes" id="UP001292079">
    <property type="component" value="Unassembled WGS sequence"/>
</dbReference>
<evidence type="ECO:0000313" key="3">
    <source>
        <dbReference type="EMBL" id="KAK4472756.1"/>
    </source>
</evidence>
<dbReference type="PANTHER" id="PTHR16058:SF4">
    <property type="entry name" value="DOUBLE ZINC RIBBON AND ANKYRIN REPEAT-CONTAINING PROTEIN 1"/>
    <property type="match status" value="1"/>
</dbReference>
<feature type="compositionally biased region" description="Low complexity" evidence="2">
    <location>
        <begin position="767"/>
        <end position="776"/>
    </location>
</feature>
<evidence type="ECO:0008006" key="5">
    <source>
        <dbReference type="Google" id="ProtNLM"/>
    </source>
</evidence>
<reference evidence="3" key="1">
    <citation type="submission" date="2022-04" db="EMBL/GenBank/DDBJ databases">
        <authorList>
            <person name="Xu L."/>
            <person name="Lv Z."/>
        </authorList>
    </citation>
    <scope>NUCLEOTIDE SEQUENCE</scope>
    <source>
        <strain evidence="3">LV_2022a</strain>
    </source>
</reference>
<dbReference type="PANTHER" id="PTHR16058">
    <property type="entry name" value="DOUBLE ZINC RIBBON AND ANKYRIN REPEAT-CONTAINING PROTEIN 1"/>
    <property type="match status" value="1"/>
</dbReference>
<gene>
    <name evidence="3" type="ORF">MN116_003979</name>
</gene>